<protein>
    <submittedName>
        <fullName evidence="2">Uncharacterized protein</fullName>
    </submittedName>
</protein>
<organism evidence="2 3">
    <name type="scientific">Lithospermum erythrorhizon</name>
    <name type="common">Purple gromwell</name>
    <name type="synonym">Lithospermum officinale var. erythrorhizon</name>
    <dbReference type="NCBI Taxonomy" id="34254"/>
    <lineage>
        <taxon>Eukaryota</taxon>
        <taxon>Viridiplantae</taxon>
        <taxon>Streptophyta</taxon>
        <taxon>Embryophyta</taxon>
        <taxon>Tracheophyta</taxon>
        <taxon>Spermatophyta</taxon>
        <taxon>Magnoliopsida</taxon>
        <taxon>eudicotyledons</taxon>
        <taxon>Gunneridae</taxon>
        <taxon>Pentapetalae</taxon>
        <taxon>asterids</taxon>
        <taxon>lamiids</taxon>
        <taxon>Boraginales</taxon>
        <taxon>Boraginaceae</taxon>
        <taxon>Boraginoideae</taxon>
        <taxon>Lithospermeae</taxon>
        <taxon>Lithospermum</taxon>
    </lineage>
</organism>
<dbReference type="AlphaFoldDB" id="A0AAV3RNM4"/>
<accession>A0AAV3RNM4</accession>
<keyword evidence="3" id="KW-1185">Reference proteome</keyword>
<dbReference type="Proteomes" id="UP001454036">
    <property type="component" value="Unassembled WGS sequence"/>
</dbReference>
<comment type="caution">
    <text evidence="2">The sequence shown here is derived from an EMBL/GenBank/DDBJ whole genome shotgun (WGS) entry which is preliminary data.</text>
</comment>
<evidence type="ECO:0000313" key="3">
    <source>
        <dbReference type="Proteomes" id="UP001454036"/>
    </source>
</evidence>
<proteinExistence type="predicted"/>
<name>A0AAV3RNM4_LITER</name>
<dbReference type="EMBL" id="BAABME010028124">
    <property type="protein sequence ID" value="GAA0176615.1"/>
    <property type="molecule type" value="Genomic_DNA"/>
</dbReference>
<feature type="compositionally biased region" description="Basic and acidic residues" evidence="1">
    <location>
        <begin position="29"/>
        <end position="52"/>
    </location>
</feature>
<reference evidence="2 3" key="1">
    <citation type="submission" date="2024-01" db="EMBL/GenBank/DDBJ databases">
        <title>The complete chloroplast genome sequence of Lithospermum erythrorhizon: insights into the phylogenetic relationship among Boraginaceae species and the maternal lineages of purple gromwells.</title>
        <authorList>
            <person name="Okada T."/>
            <person name="Watanabe K."/>
        </authorList>
    </citation>
    <scope>NUCLEOTIDE SEQUENCE [LARGE SCALE GENOMIC DNA]</scope>
</reference>
<gene>
    <name evidence="2" type="ORF">LIER_42107</name>
</gene>
<feature type="region of interest" description="Disordered" evidence="1">
    <location>
        <begin position="1"/>
        <end position="60"/>
    </location>
</feature>
<sequence>MRERICSRRHRRGGVTSQSLKTQCHKEKKKEGDHHPDRREPRKAPLTRHDARGSSNADLQKQVDELKTLLKDITPGRGPVKHITLLPFSKLLRHAKRIQDGEVQDVQWVWGSKQSP</sequence>
<evidence type="ECO:0000313" key="2">
    <source>
        <dbReference type="EMBL" id="GAA0176615.1"/>
    </source>
</evidence>
<evidence type="ECO:0000256" key="1">
    <source>
        <dbReference type="SAM" id="MobiDB-lite"/>
    </source>
</evidence>